<gene>
    <name evidence="1" type="ORF">TSUD_100980</name>
</gene>
<organism evidence="1 2">
    <name type="scientific">Trifolium subterraneum</name>
    <name type="common">Subterranean clover</name>
    <dbReference type="NCBI Taxonomy" id="3900"/>
    <lineage>
        <taxon>Eukaryota</taxon>
        <taxon>Viridiplantae</taxon>
        <taxon>Streptophyta</taxon>
        <taxon>Embryophyta</taxon>
        <taxon>Tracheophyta</taxon>
        <taxon>Spermatophyta</taxon>
        <taxon>Magnoliopsida</taxon>
        <taxon>eudicotyledons</taxon>
        <taxon>Gunneridae</taxon>
        <taxon>Pentapetalae</taxon>
        <taxon>rosids</taxon>
        <taxon>fabids</taxon>
        <taxon>Fabales</taxon>
        <taxon>Fabaceae</taxon>
        <taxon>Papilionoideae</taxon>
        <taxon>50 kb inversion clade</taxon>
        <taxon>NPAAA clade</taxon>
        <taxon>Hologalegina</taxon>
        <taxon>IRL clade</taxon>
        <taxon>Trifolieae</taxon>
        <taxon>Trifolium</taxon>
    </lineage>
</organism>
<reference evidence="2" key="1">
    <citation type="journal article" date="2017" name="Front. Plant Sci.">
        <title>Climate Clever Clovers: New Paradigm to Reduce the Environmental Footprint of Ruminants by Breeding Low Methanogenic Forages Utilizing Haplotype Variation.</title>
        <authorList>
            <person name="Kaur P."/>
            <person name="Appels R."/>
            <person name="Bayer P.E."/>
            <person name="Keeble-Gagnere G."/>
            <person name="Wang J."/>
            <person name="Hirakawa H."/>
            <person name="Shirasawa K."/>
            <person name="Vercoe P."/>
            <person name="Stefanova K."/>
            <person name="Durmic Z."/>
            <person name="Nichols P."/>
            <person name="Revell C."/>
            <person name="Isobe S.N."/>
            <person name="Edwards D."/>
            <person name="Erskine W."/>
        </authorList>
    </citation>
    <scope>NUCLEOTIDE SEQUENCE [LARGE SCALE GENOMIC DNA]</scope>
    <source>
        <strain evidence="2">cv. Daliak</strain>
    </source>
</reference>
<name>A0A2Z6NF95_TRISU</name>
<evidence type="ECO:0000313" key="2">
    <source>
        <dbReference type="Proteomes" id="UP000242715"/>
    </source>
</evidence>
<keyword evidence="2" id="KW-1185">Reference proteome</keyword>
<dbReference type="AlphaFoldDB" id="A0A2Z6NF95"/>
<evidence type="ECO:0000313" key="1">
    <source>
        <dbReference type="EMBL" id="GAU42486.1"/>
    </source>
</evidence>
<dbReference type="EMBL" id="DF973921">
    <property type="protein sequence ID" value="GAU42486.1"/>
    <property type="molecule type" value="Genomic_DNA"/>
</dbReference>
<protein>
    <submittedName>
        <fullName evidence="1">Uncharacterized protein</fullName>
    </submittedName>
</protein>
<accession>A0A2Z6NF95</accession>
<dbReference type="Proteomes" id="UP000242715">
    <property type="component" value="Unassembled WGS sequence"/>
</dbReference>
<sequence>MFNGGEIQNAQELISNIAFEEAQEDRLLQNMLPTKDNLLRRRALSMDQAHCVSGCTENHNA</sequence>
<proteinExistence type="predicted"/>